<evidence type="ECO:0000256" key="4">
    <source>
        <dbReference type="ARBA" id="ARBA00023136"/>
    </source>
</evidence>
<feature type="transmembrane region" description="Helical" evidence="5">
    <location>
        <begin position="214"/>
        <end position="234"/>
    </location>
</feature>
<keyword evidence="7" id="KW-1185">Reference proteome</keyword>
<gene>
    <name evidence="6" type="ORF">dnm_038440</name>
</gene>
<organism evidence="6 7">
    <name type="scientific">Desulfonema magnum</name>
    <dbReference type="NCBI Taxonomy" id="45655"/>
    <lineage>
        <taxon>Bacteria</taxon>
        <taxon>Pseudomonadati</taxon>
        <taxon>Thermodesulfobacteriota</taxon>
        <taxon>Desulfobacteria</taxon>
        <taxon>Desulfobacterales</taxon>
        <taxon>Desulfococcaceae</taxon>
        <taxon>Desulfonema</taxon>
    </lineage>
</organism>
<dbReference type="Pfam" id="PF12787">
    <property type="entry name" value="EcsC"/>
    <property type="match status" value="1"/>
</dbReference>
<dbReference type="Pfam" id="PF05128">
    <property type="entry name" value="DUF697"/>
    <property type="match status" value="1"/>
</dbReference>
<evidence type="ECO:0000313" key="6">
    <source>
        <dbReference type="EMBL" id="QTA87807.1"/>
    </source>
</evidence>
<dbReference type="PANTHER" id="PTHR41260">
    <property type="entry name" value="PROTEIN ECSC"/>
    <property type="match status" value="1"/>
</dbReference>
<feature type="transmembrane region" description="Helical" evidence="5">
    <location>
        <begin position="388"/>
        <end position="410"/>
    </location>
</feature>
<evidence type="ECO:0000256" key="5">
    <source>
        <dbReference type="SAM" id="Phobius"/>
    </source>
</evidence>
<dbReference type="InterPro" id="IPR024787">
    <property type="entry name" value="EcsC"/>
</dbReference>
<proteinExistence type="predicted"/>
<dbReference type="Proteomes" id="UP000663722">
    <property type="component" value="Chromosome"/>
</dbReference>
<dbReference type="EMBL" id="CP061800">
    <property type="protein sequence ID" value="QTA87807.1"/>
    <property type="molecule type" value="Genomic_DNA"/>
</dbReference>
<evidence type="ECO:0000256" key="2">
    <source>
        <dbReference type="ARBA" id="ARBA00022692"/>
    </source>
</evidence>
<accession>A0A975GNI7</accession>
<reference evidence="6" key="1">
    <citation type="journal article" date="2021" name="Microb. Physiol.">
        <title>Proteogenomic Insights into the Physiology of Marine, Sulfate-Reducing, Filamentous Desulfonema limicola and Desulfonema magnum.</title>
        <authorList>
            <person name="Schnaars V."/>
            <person name="Wohlbrand L."/>
            <person name="Scheve S."/>
            <person name="Hinrichs C."/>
            <person name="Reinhardt R."/>
            <person name="Rabus R."/>
        </authorList>
    </citation>
    <scope>NUCLEOTIDE SEQUENCE</scope>
    <source>
        <strain evidence="6">4be13</strain>
    </source>
</reference>
<evidence type="ECO:0000313" key="7">
    <source>
        <dbReference type="Proteomes" id="UP000663722"/>
    </source>
</evidence>
<dbReference type="KEGG" id="dmm:dnm_038440"/>
<evidence type="ECO:0000256" key="1">
    <source>
        <dbReference type="ARBA" id="ARBA00004141"/>
    </source>
</evidence>
<feature type="transmembrane region" description="Helical" evidence="5">
    <location>
        <begin position="87"/>
        <end position="107"/>
    </location>
</feature>
<protein>
    <submittedName>
        <fullName evidence="6">DUF697</fullName>
    </submittedName>
</protein>
<keyword evidence="2 5" id="KW-0812">Transmembrane</keyword>
<dbReference type="GO" id="GO:0016020">
    <property type="term" value="C:membrane"/>
    <property type="evidence" value="ECO:0007669"/>
    <property type="project" value="UniProtKB-SubCell"/>
</dbReference>
<dbReference type="RefSeq" id="WP_207682843.1">
    <property type="nucleotide sequence ID" value="NZ_CP061800.1"/>
</dbReference>
<dbReference type="PANTHER" id="PTHR41260:SF1">
    <property type="entry name" value="PROTEIN ECSC"/>
    <property type="match status" value="1"/>
</dbReference>
<feature type="transmembrane region" description="Helical" evidence="5">
    <location>
        <begin position="348"/>
        <end position="368"/>
    </location>
</feature>
<dbReference type="AlphaFoldDB" id="A0A975GNI7"/>
<keyword evidence="3 5" id="KW-1133">Transmembrane helix</keyword>
<dbReference type="InterPro" id="IPR021147">
    <property type="entry name" value="DUF697"/>
</dbReference>
<keyword evidence="4 5" id="KW-0472">Membrane</keyword>
<sequence length="454" mass="49366">MKETIFLMQGKDLADLKRAKSLLEKDSIAAKTANFFGDAAETLSRLLPPAYRESAAMCNLVAIEKSWEFAMTTMSERDIPRVSEEKNILYVATAGAVGGVGILTLFAELPVTTVLMLRAVADIARDEGEDYNQFETKIASLEVFALGGEPADENIGETGYYAIRTSLEKPPEESSKHIAKKGIAGMGSPFAVQLIAQIAAKYQTIISAQIMARAIPIAGAAAGALINIIFINLFQDKARGHFIIRRLERKYGIEKVKKTYNAVRTSEHNGISMKPEFQDKGTKKAEEKVFKAEVEGILRHHVWVSMGVGLIPLPLMDFAGLTLVQLTLIRKLAKAYNIPFSKDIVKNLLSSLAGGALPVPVSVLLTAGTEKLTLTASLAKFIPGMGQTIGVVTMPILAGAATYAIGKVFIQHFASGGTFLTFDPEKVKDYYAKMFQKGKNIAADMKKRENIRTA</sequence>
<comment type="subcellular location">
    <subcellularLocation>
        <location evidence="1">Membrane</location>
        <topology evidence="1">Multi-pass membrane protein</topology>
    </subcellularLocation>
</comment>
<name>A0A975GNI7_9BACT</name>
<evidence type="ECO:0000256" key="3">
    <source>
        <dbReference type="ARBA" id="ARBA00022989"/>
    </source>
</evidence>